<evidence type="ECO:0000256" key="3">
    <source>
        <dbReference type="ARBA" id="ARBA00022989"/>
    </source>
</evidence>
<feature type="domain" description="Armadillo-like helical" evidence="5">
    <location>
        <begin position="2"/>
        <end position="94"/>
    </location>
</feature>
<accession>A0AAD2GXZ8</accession>
<feature type="non-terminal residue" evidence="6">
    <location>
        <position position="1"/>
    </location>
</feature>
<dbReference type="InterPro" id="IPR039868">
    <property type="entry name" value="ARMD3-like"/>
</dbReference>
<reference evidence="6" key="1">
    <citation type="submission" date="2023-11" db="EMBL/GenBank/DDBJ databases">
        <authorList>
            <person name="De Vega J J."/>
            <person name="De Vega J J."/>
        </authorList>
    </citation>
    <scope>NUCLEOTIDE SEQUENCE</scope>
</reference>
<dbReference type="PANTHER" id="PTHR13608:SF3">
    <property type="entry name" value="ARMADILLO-LIKE HELICAL DOMAIN-CONTAINING PROTEIN 3"/>
    <property type="match status" value="1"/>
</dbReference>
<dbReference type="AlphaFoldDB" id="A0AAD2GXZ8"/>
<comment type="subcellular location">
    <subcellularLocation>
        <location evidence="1">Membrane</location>
    </subcellularLocation>
</comment>
<sequence length="100" mass="11501">TCIWIVYRVVWFVFKAHIRLEYHWHELWTSVIGVLGFLSSKLDNLATTGGIEQLCRATILLLDFCLAKCQLFLPTPQAIHQFVYELVRSAPVLEAQLALL</sequence>
<dbReference type="PANTHER" id="PTHR13608">
    <property type="entry name" value="ARMADILLO-LIKE HELICAL DOMAIN-CONTAINING PROTEIN 3"/>
    <property type="match status" value="1"/>
</dbReference>
<evidence type="ECO:0000256" key="4">
    <source>
        <dbReference type="ARBA" id="ARBA00023136"/>
    </source>
</evidence>
<keyword evidence="3" id="KW-1133">Transmembrane helix</keyword>
<organism evidence="6 7">
    <name type="scientific">Mycena citricolor</name>
    <dbReference type="NCBI Taxonomy" id="2018698"/>
    <lineage>
        <taxon>Eukaryota</taxon>
        <taxon>Fungi</taxon>
        <taxon>Dikarya</taxon>
        <taxon>Basidiomycota</taxon>
        <taxon>Agaricomycotina</taxon>
        <taxon>Agaricomycetes</taxon>
        <taxon>Agaricomycetidae</taxon>
        <taxon>Agaricales</taxon>
        <taxon>Marasmiineae</taxon>
        <taxon>Mycenaceae</taxon>
        <taxon>Mycena</taxon>
    </lineage>
</organism>
<dbReference type="GO" id="GO:0005829">
    <property type="term" value="C:cytosol"/>
    <property type="evidence" value="ECO:0007669"/>
    <property type="project" value="TreeGrafter"/>
</dbReference>
<evidence type="ECO:0000256" key="1">
    <source>
        <dbReference type="ARBA" id="ARBA00004370"/>
    </source>
</evidence>
<dbReference type="Proteomes" id="UP001295794">
    <property type="component" value="Unassembled WGS sequence"/>
</dbReference>
<evidence type="ECO:0000313" key="6">
    <source>
        <dbReference type="EMBL" id="CAK5264498.1"/>
    </source>
</evidence>
<evidence type="ECO:0000313" key="7">
    <source>
        <dbReference type="Proteomes" id="UP001295794"/>
    </source>
</evidence>
<dbReference type="EMBL" id="CAVNYO010000058">
    <property type="protein sequence ID" value="CAK5264498.1"/>
    <property type="molecule type" value="Genomic_DNA"/>
</dbReference>
<proteinExistence type="predicted"/>
<evidence type="ECO:0000259" key="5">
    <source>
        <dbReference type="Pfam" id="PF08427"/>
    </source>
</evidence>
<keyword evidence="4" id="KW-0472">Membrane</keyword>
<name>A0AAD2GXZ8_9AGAR</name>
<dbReference type="GO" id="GO:0016020">
    <property type="term" value="C:membrane"/>
    <property type="evidence" value="ECO:0007669"/>
    <property type="project" value="UniProtKB-SubCell"/>
</dbReference>
<dbReference type="InterPro" id="IPR013636">
    <property type="entry name" value="ARMH3_C"/>
</dbReference>
<gene>
    <name evidence="6" type="ORF">MYCIT1_LOCUS4720</name>
</gene>
<keyword evidence="2" id="KW-0812">Transmembrane</keyword>
<protein>
    <recommendedName>
        <fullName evidence="5">Armadillo-like helical domain-containing protein</fullName>
    </recommendedName>
</protein>
<feature type="non-terminal residue" evidence="6">
    <location>
        <position position="100"/>
    </location>
</feature>
<comment type="caution">
    <text evidence="6">The sequence shown here is derived from an EMBL/GenBank/DDBJ whole genome shotgun (WGS) entry which is preliminary data.</text>
</comment>
<keyword evidence="7" id="KW-1185">Reference proteome</keyword>
<evidence type="ECO:0000256" key="2">
    <source>
        <dbReference type="ARBA" id="ARBA00022692"/>
    </source>
</evidence>
<dbReference type="Pfam" id="PF08427">
    <property type="entry name" value="ARMH3_C"/>
    <property type="match status" value="1"/>
</dbReference>